<proteinExistence type="predicted"/>
<dbReference type="RefSeq" id="WP_369287548.1">
    <property type="nucleotide sequence ID" value="NZ_JBFTEG010000007.1"/>
</dbReference>
<protein>
    <recommendedName>
        <fullName evidence="3">Cytochrome c domain-containing protein</fullName>
    </recommendedName>
</protein>
<dbReference type="Proteomes" id="UP001560296">
    <property type="component" value="Unassembled WGS sequence"/>
</dbReference>
<gene>
    <name evidence="1" type="ORF">AB5S05_10945</name>
</gene>
<dbReference type="EMBL" id="JBFTEG010000007">
    <property type="protein sequence ID" value="MEX6502581.1"/>
    <property type="molecule type" value="Genomic_DNA"/>
</dbReference>
<evidence type="ECO:0000313" key="2">
    <source>
        <dbReference type="Proteomes" id="UP001560296"/>
    </source>
</evidence>
<evidence type="ECO:0000313" key="1">
    <source>
        <dbReference type="EMBL" id="MEX6502581.1"/>
    </source>
</evidence>
<sequence>MFRSVASLIGLVVLPVLVLGAGEPGEKSIREGDLESRVDALASIQPGLGVVMHEIGYRFAALYWAAKGGNWGLAQYQLKELGEAQEVAEVTRPRRREMLKAFEGSYLAPLRKAIEAQDGDAFGKRFLQAQQGCNACHTALGYGFIQVHVPESPVPGILDYSLKSEPRN</sequence>
<name>A0ABV3YTB3_9PSED</name>
<keyword evidence="2" id="KW-1185">Reference proteome</keyword>
<comment type="caution">
    <text evidence="1">The sequence shown here is derived from an EMBL/GenBank/DDBJ whole genome shotgun (WGS) entry which is preliminary data.</text>
</comment>
<evidence type="ECO:0008006" key="3">
    <source>
        <dbReference type="Google" id="ProtNLM"/>
    </source>
</evidence>
<organism evidence="1 2">
    <name type="scientific">Pseudomonas zhanjiangensis</name>
    <dbReference type="NCBI Taxonomy" id="3239015"/>
    <lineage>
        <taxon>Bacteria</taxon>
        <taxon>Pseudomonadati</taxon>
        <taxon>Pseudomonadota</taxon>
        <taxon>Gammaproteobacteria</taxon>
        <taxon>Pseudomonadales</taxon>
        <taxon>Pseudomonadaceae</taxon>
        <taxon>Pseudomonas</taxon>
    </lineage>
</organism>
<accession>A0ABV3YTB3</accession>
<reference evidence="1 2" key="1">
    <citation type="submission" date="2024-07" db="EMBL/GenBank/DDBJ databases">
        <authorList>
            <person name="Li M."/>
        </authorList>
    </citation>
    <scope>NUCLEOTIDE SEQUENCE [LARGE SCALE GENOMIC DNA]</scope>
    <source>
        <strain evidence="1 2">25A3E</strain>
    </source>
</reference>